<dbReference type="InterPro" id="IPR044450">
    <property type="entry name" value="AtDRB-like_DSRM_1"/>
</dbReference>
<dbReference type="PANTHER" id="PTHR46031:SF16">
    <property type="entry name" value="DOUBLE-STRANDED RNA-BINDING PROTEIN 4"/>
    <property type="match status" value="1"/>
</dbReference>
<accession>A0A7J7GET3</accession>
<dbReference type="Pfam" id="PF00035">
    <property type="entry name" value="dsrm"/>
    <property type="match status" value="3"/>
</dbReference>
<name>A0A7J7GET3_CAMSI</name>
<organism evidence="6 7">
    <name type="scientific">Camellia sinensis</name>
    <name type="common">Tea plant</name>
    <name type="synonym">Thea sinensis</name>
    <dbReference type="NCBI Taxonomy" id="4442"/>
    <lineage>
        <taxon>Eukaryota</taxon>
        <taxon>Viridiplantae</taxon>
        <taxon>Streptophyta</taxon>
        <taxon>Embryophyta</taxon>
        <taxon>Tracheophyta</taxon>
        <taxon>Spermatophyta</taxon>
        <taxon>Magnoliopsida</taxon>
        <taxon>eudicotyledons</taxon>
        <taxon>Gunneridae</taxon>
        <taxon>Pentapetalae</taxon>
        <taxon>asterids</taxon>
        <taxon>Ericales</taxon>
        <taxon>Theaceae</taxon>
        <taxon>Camellia</taxon>
    </lineage>
</organism>
<evidence type="ECO:0000256" key="4">
    <source>
        <dbReference type="SAM" id="MobiDB-lite"/>
    </source>
</evidence>
<feature type="compositionally biased region" description="Low complexity" evidence="4">
    <location>
        <begin position="440"/>
        <end position="458"/>
    </location>
</feature>
<reference evidence="7" key="1">
    <citation type="journal article" date="2020" name="Nat. Commun.">
        <title>Genome assembly of wild tea tree DASZ reveals pedigree and selection history of tea varieties.</title>
        <authorList>
            <person name="Zhang W."/>
            <person name="Zhang Y."/>
            <person name="Qiu H."/>
            <person name="Guo Y."/>
            <person name="Wan H."/>
            <person name="Zhang X."/>
            <person name="Scossa F."/>
            <person name="Alseekh S."/>
            <person name="Zhang Q."/>
            <person name="Wang P."/>
            <person name="Xu L."/>
            <person name="Schmidt M.H."/>
            <person name="Jia X."/>
            <person name="Li D."/>
            <person name="Zhu A."/>
            <person name="Guo F."/>
            <person name="Chen W."/>
            <person name="Ni D."/>
            <person name="Usadel B."/>
            <person name="Fernie A.R."/>
            <person name="Wen W."/>
        </authorList>
    </citation>
    <scope>NUCLEOTIDE SEQUENCE [LARGE SCALE GENOMIC DNA]</scope>
    <source>
        <strain evidence="7">cv. G240</strain>
    </source>
</reference>
<evidence type="ECO:0000256" key="1">
    <source>
        <dbReference type="ARBA" id="ARBA00022737"/>
    </source>
</evidence>
<keyword evidence="7" id="KW-1185">Reference proteome</keyword>
<protein>
    <recommendedName>
        <fullName evidence="5">DRBM domain-containing protein</fullName>
    </recommendedName>
</protein>
<proteinExistence type="predicted"/>
<evidence type="ECO:0000259" key="5">
    <source>
        <dbReference type="PROSITE" id="PS50137"/>
    </source>
</evidence>
<reference evidence="6 7" key="2">
    <citation type="submission" date="2020-07" db="EMBL/GenBank/DDBJ databases">
        <title>Genome assembly of wild tea tree DASZ reveals pedigree and selection history of tea varieties.</title>
        <authorList>
            <person name="Zhang W."/>
        </authorList>
    </citation>
    <scope>NUCLEOTIDE SEQUENCE [LARGE SCALE GENOMIC DNA]</scope>
    <source>
        <strain evidence="7">cv. G240</strain>
        <tissue evidence="6">Leaf</tissue>
    </source>
</reference>
<evidence type="ECO:0000313" key="6">
    <source>
        <dbReference type="EMBL" id="KAF5937938.1"/>
    </source>
</evidence>
<feature type="domain" description="DRBM" evidence="5">
    <location>
        <begin position="159"/>
        <end position="228"/>
    </location>
</feature>
<feature type="compositionally biased region" description="Polar residues" evidence="4">
    <location>
        <begin position="459"/>
        <end position="472"/>
    </location>
</feature>
<dbReference type="CDD" id="cd19907">
    <property type="entry name" value="DSRM_AtDRB-like_rpt1"/>
    <property type="match status" value="1"/>
</dbReference>
<dbReference type="Proteomes" id="UP000593564">
    <property type="component" value="Unassembled WGS sequence"/>
</dbReference>
<evidence type="ECO:0000256" key="2">
    <source>
        <dbReference type="ARBA" id="ARBA00022884"/>
    </source>
</evidence>
<feature type="region of interest" description="Disordered" evidence="4">
    <location>
        <begin position="409"/>
        <end position="479"/>
    </location>
</feature>
<keyword evidence="1" id="KW-0677">Repeat</keyword>
<feature type="domain" description="DRBM" evidence="5">
    <location>
        <begin position="1"/>
        <end position="70"/>
    </location>
</feature>
<dbReference type="SMART" id="SM00358">
    <property type="entry name" value="DSRM"/>
    <property type="match status" value="3"/>
</dbReference>
<dbReference type="PANTHER" id="PTHR46031">
    <property type="match status" value="1"/>
</dbReference>
<dbReference type="Gene3D" id="3.30.160.20">
    <property type="match status" value="3"/>
</dbReference>
<feature type="domain" description="DRBM" evidence="5">
    <location>
        <begin position="246"/>
        <end position="314"/>
    </location>
</feature>
<evidence type="ECO:0000313" key="7">
    <source>
        <dbReference type="Proteomes" id="UP000593564"/>
    </source>
</evidence>
<comment type="caution">
    <text evidence="6">The sequence shown here is derived from an EMBL/GenBank/DDBJ whole genome shotgun (WGS) entry which is preliminary data.</text>
</comment>
<dbReference type="SUPFAM" id="SSF54768">
    <property type="entry name" value="dsRNA-binding domain-like"/>
    <property type="match status" value="3"/>
</dbReference>
<gene>
    <name evidence="6" type="ORF">HYC85_025444</name>
</gene>
<dbReference type="PROSITE" id="PS50137">
    <property type="entry name" value="DS_RBD"/>
    <property type="match status" value="3"/>
</dbReference>
<dbReference type="InterPro" id="IPR014720">
    <property type="entry name" value="dsRBD_dom"/>
</dbReference>
<keyword evidence="2 3" id="KW-0694">RNA-binding</keyword>
<sequence>MYKSKLQFLCQQKSWDLPDYSVTKDGPDHIPRFKATVIVNGVPFETDDQSRTAKDAQNKVAKLALDQLSAPPPPPPPSRFLNPNLSLNLSLNSPQPSLIAEAQLPASSSSGFSSPTSYSDINPSIGGTTQPTMIKAIQTPLVNEASLRVKDGKTDAQHLYKSRLQSYAQRRNLTLPEYSSEREGPPHASRFRSKVTFDGKIYESPEFSLTIKEAEHAAAKVAWESLSLNEVEEASLLNNLLMILPVYKNLLQELAQKKGFLVPKYERTVSGPPHMPTFVSTVAIGGESFQGQAAKSKKQADMNAAKVAYNCLQERNKASVAHTVLSSVTPTVLPSVTPTVLSSGCQIKKALEDSSSILQSVIAGDLQKSVRPEVNFVNHETKDEEYIDKNEGQCSSKLTTVNAKVSTGCVPAPSSDANTNAKRCRYSPSPDRMYASLRDPFPSTSSSPSDGVSSPSHSEGCTNSSMDSNNETAVEASAMNTLPHENIVVYPSTQNIKSPDGATVLPFSDDKWAGYKMNASQ</sequence>
<dbReference type="AlphaFoldDB" id="A0A7J7GET3"/>
<dbReference type="GO" id="GO:0003725">
    <property type="term" value="F:double-stranded RNA binding"/>
    <property type="evidence" value="ECO:0007669"/>
    <property type="project" value="InterPro"/>
</dbReference>
<dbReference type="EMBL" id="JACBKZ010000012">
    <property type="protein sequence ID" value="KAF5937938.1"/>
    <property type="molecule type" value="Genomic_DNA"/>
</dbReference>
<evidence type="ECO:0000256" key="3">
    <source>
        <dbReference type="PROSITE-ProRule" id="PRU00266"/>
    </source>
</evidence>